<sequence>MSNPLALDPCPDCGEIDQCYRAACICPVCKDDPRALPAWTALAPIMRKLDGCGLVWNWGTDSIILDGPARHFLEINGRDIWYEVHLKDDLSFIVEKIFITQAFGAPETDSKIVYEGPNAVLAAISVDFEPESC</sequence>
<evidence type="ECO:0000313" key="2">
    <source>
        <dbReference type="EMBL" id="CAB4215504.1"/>
    </source>
</evidence>
<protein>
    <submittedName>
        <fullName evidence="1">Uncharacterized protein</fullName>
    </submittedName>
</protein>
<evidence type="ECO:0000313" key="1">
    <source>
        <dbReference type="EMBL" id="CAB4184624.1"/>
    </source>
</evidence>
<accession>A0A6J5QYG1</accession>
<proteinExistence type="predicted"/>
<reference evidence="1" key="1">
    <citation type="submission" date="2020-05" db="EMBL/GenBank/DDBJ databases">
        <authorList>
            <person name="Chiriac C."/>
            <person name="Salcher M."/>
            <person name="Ghai R."/>
            <person name="Kavagutti S V."/>
        </authorList>
    </citation>
    <scope>NUCLEOTIDE SEQUENCE</scope>
</reference>
<organism evidence="1">
    <name type="scientific">uncultured Caudovirales phage</name>
    <dbReference type="NCBI Taxonomy" id="2100421"/>
    <lineage>
        <taxon>Viruses</taxon>
        <taxon>Duplodnaviria</taxon>
        <taxon>Heunggongvirae</taxon>
        <taxon>Uroviricota</taxon>
        <taxon>Caudoviricetes</taxon>
        <taxon>Peduoviridae</taxon>
        <taxon>Maltschvirus</taxon>
        <taxon>Maltschvirus maltsch</taxon>
    </lineage>
</organism>
<dbReference type="EMBL" id="LR797067">
    <property type="protein sequence ID" value="CAB4184624.1"/>
    <property type="molecule type" value="Genomic_DNA"/>
</dbReference>
<dbReference type="EMBL" id="LR797421">
    <property type="protein sequence ID" value="CAB4215504.1"/>
    <property type="molecule type" value="Genomic_DNA"/>
</dbReference>
<gene>
    <name evidence="1" type="ORF">UFOVP1121_34</name>
    <name evidence="2" type="ORF">UFOVP1482_33</name>
</gene>
<name>A0A6J5QYG1_9CAUD</name>